<dbReference type="InterPro" id="IPR035976">
    <property type="entry name" value="Sushi/SCR/CCP_sf"/>
</dbReference>
<dbReference type="Pfam" id="PF00084">
    <property type="entry name" value="Sushi"/>
    <property type="match status" value="1"/>
</dbReference>
<dbReference type="Gene3D" id="2.10.70.10">
    <property type="entry name" value="Complement Module, domain 1"/>
    <property type="match status" value="1"/>
</dbReference>
<dbReference type="InterPro" id="IPR000436">
    <property type="entry name" value="Sushi_SCR_CCP_dom"/>
</dbReference>
<dbReference type="AlphaFoldDB" id="A0A9Q0I7D4"/>
<dbReference type="InterPro" id="IPR051277">
    <property type="entry name" value="SEZ6_CSMD_C4BPB_Regulators"/>
</dbReference>
<dbReference type="CDD" id="cd00033">
    <property type="entry name" value="CCP"/>
    <property type="match status" value="1"/>
</dbReference>
<dbReference type="EMBL" id="JANIIK010000115">
    <property type="protein sequence ID" value="KAJ3589692.1"/>
    <property type="molecule type" value="Genomic_DNA"/>
</dbReference>
<dbReference type="Proteomes" id="UP001148018">
    <property type="component" value="Unassembled WGS sequence"/>
</dbReference>
<dbReference type="GO" id="GO:0043197">
    <property type="term" value="C:dendritic spine"/>
    <property type="evidence" value="ECO:0007669"/>
    <property type="project" value="TreeGrafter"/>
</dbReference>
<dbReference type="GO" id="GO:0043025">
    <property type="term" value="C:neuronal cell body"/>
    <property type="evidence" value="ECO:0007669"/>
    <property type="project" value="TreeGrafter"/>
</dbReference>
<organism evidence="5 6">
    <name type="scientific">Muraenolepis orangiensis</name>
    <name type="common">Patagonian moray cod</name>
    <dbReference type="NCBI Taxonomy" id="630683"/>
    <lineage>
        <taxon>Eukaryota</taxon>
        <taxon>Metazoa</taxon>
        <taxon>Chordata</taxon>
        <taxon>Craniata</taxon>
        <taxon>Vertebrata</taxon>
        <taxon>Euteleostomi</taxon>
        <taxon>Actinopterygii</taxon>
        <taxon>Neopterygii</taxon>
        <taxon>Teleostei</taxon>
        <taxon>Neoteleostei</taxon>
        <taxon>Acanthomorphata</taxon>
        <taxon>Zeiogadaria</taxon>
        <taxon>Gadariae</taxon>
        <taxon>Gadiformes</taxon>
        <taxon>Muraenolepidoidei</taxon>
        <taxon>Muraenolepididae</taxon>
        <taxon>Muraenolepis</taxon>
    </lineage>
</organism>
<evidence type="ECO:0000313" key="6">
    <source>
        <dbReference type="Proteomes" id="UP001148018"/>
    </source>
</evidence>
<dbReference type="SUPFAM" id="SSF57535">
    <property type="entry name" value="Complement control module/SCR domain"/>
    <property type="match status" value="1"/>
</dbReference>
<gene>
    <name evidence="5" type="ORF">NHX12_010535</name>
</gene>
<sequence>MCLRRIKRSVTAAAAEAFPILQSKHESTAVVLGGGRRDGPSCALPRSPAGGDVSVSRLQAGGEAFFMCSSGYRLLGPQVLTCRNATTPYWSGREPTCIGKRQDTLLVENLPNEGVMSTGRHLFVEFTSDGTLTSTGAAIRYEGRGHVNTGTGEVMWRALLHPTCSTSELL</sequence>
<keyword evidence="1" id="KW-0677">Repeat</keyword>
<keyword evidence="2" id="KW-1015">Disulfide bond</keyword>
<dbReference type="GO" id="GO:0090036">
    <property type="term" value="P:regulation of protein kinase C signaling"/>
    <property type="evidence" value="ECO:0007669"/>
    <property type="project" value="TreeGrafter"/>
</dbReference>
<accession>A0A9Q0I7D4</accession>
<evidence type="ECO:0000256" key="1">
    <source>
        <dbReference type="ARBA" id="ARBA00022737"/>
    </source>
</evidence>
<keyword evidence="3" id="KW-0768">Sushi</keyword>
<comment type="caution">
    <text evidence="3">Lacks conserved residue(s) required for the propagation of feature annotation.</text>
</comment>
<dbReference type="PROSITE" id="PS50923">
    <property type="entry name" value="SUSHI"/>
    <property type="match status" value="1"/>
</dbReference>
<feature type="domain" description="Sushi" evidence="4">
    <location>
        <begin position="40"/>
        <end position="99"/>
    </location>
</feature>
<protein>
    <recommendedName>
        <fullName evidence="4">Sushi domain-containing protein</fullName>
    </recommendedName>
</protein>
<comment type="caution">
    <text evidence="5">The sequence shown here is derived from an EMBL/GenBank/DDBJ whole genome shotgun (WGS) entry which is preliminary data.</text>
</comment>
<reference evidence="5" key="1">
    <citation type="submission" date="2022-07" db="EMBL/GenBank/DDBJ databases">
        <title>Chromosome-level genome of Muraenolepis orangiensis.</title>
        <authorList>
            <person name="Kim J."/>
        </authorList>
    </citation>
    <scope>NUCLEOTIDE SEQUENCE</scope>
    <source>
        <strain evidence="5">KU_S4_2022</strain>
        <tissue evidence="5">Muscle</tissue>
    </source>
</reference>
<evidence type="ECO:0000259" key="4">
    <source>
        <dbReference type="PROSITE" id="PS50923"/>
    </source>
</evidence>
<dbReference type="GO" id="GO:0050773">
    <property type="term" value="P:regulation of dendrite development"/>
    <property type="evidence" value="ECO:0007669"/>
    <property type="project" value="TreeGrafter"/>
</dbReference>
<dbReference type="SMART" id="SM00032">
    <property type="entry name" value="CCP"/>
    <property type="match status" value="1"/>
</dbReference>
<proteinExistence type="predicted"/>
<dbReference type="PANTHER" id="PTHR45656:SF1">
    <property type="entry name" value="SEIZURE PROTEIN 6 HOMOLOG"/>
    <property type="match status" value="1"/>
</dbReference>
<dbReference type="GO" id="GO:0043198">
    <property type="term" value="C:dendritic shaft"/>
    <property type="evidence" value="ECO:0007669"/>
    <property type="project" value="TreeGrafter"/>
</dbReference>
<dbReference type="GO" id="GO:0005783">
    <property type="term" value="C:endoplasmic reticulum"/>
    <property type="evidence" value="ECO:0007669"/>
    <property type="project" value="TreeGrafter"/>
</dbReference>
<dbReference type="PANTHER" id="PTHR45656">
    <property type="entry name" value="PROTEIN CBR-CLEC-78"/>
    <property type="match status" value="1"/>
</dbReference>
<name>A0A9Q0I7D4_9TELE</name>
<dbReference type="GO" id="GO:0060074">
    <property type="term" value="P:synapse maturation"/>
    <property type="evidence" value="ECO:0007669"/>
    <property type="project" value="TreeGrafter"/>
</dbReference>
<keyword evidence="6" id="KW-1185">Reference proteome</keyword>
<evidence type="ECO:0000256" key="2">
    <source>
        <dbReference type="ARBA" id="ARBA00023157"/>
    </source>
</evidence>
<evidence type="ECO:0000313" key="5">
    <source>
        <dbReference type="EMBL" id="KAJ3589692.1"/>
    </source>
</evidence>
<evidence type="ECO:0000256" key="3">
    <source>
        <dbReference type="PROSITE-ProRule" id="PRU00302"/>
    </source>
</evidence>